<dbReference type="InterPro" id="IPR021831">
    <property type="entry name" value="ParD-like"/>
</dbReference>
<reference evidence="2 3" key="1">
    <citation type="submission" date="2017-02" db="EMBL/GenBank/DDBJ databases">
        <title>The new phylogeny of genus Mycobacterium.</title>
        <authorList>
            <person name="Tortoli E."/>
            <person name="Trovato A."/>
            <person name="Cirillo D.M."/>
        </authorList>
    </citation>
    <scope>NUCLEOTIDE SEQUENCE [LARGE SCALE GENOMIC DNA]</scope>
    <source>
        <strain evidence="2 3">DSM 45057</strain>
    </source>
</reference>
<evidence type="ECO:0000256" key="1">
    <source>
        <dbReference type="SAM" id="MobiDB-lite"/>
    </source>
</evidence>
<organism evidence="2 3">
    <name type="scientific">Mycobacterium angelicum</name>
    <dbReference type="NCBI Taxonomy" id="470074"/>
    <lineage>
        <taxon>Bacteria</taxon>
        <taxon>Bacillati</taxon>
        <taxon>Actinomycetota</taxon>
        <taxon>Actinomycetes</taxon>
        <taxon>Mycobacteriales</taxon>
        <taxon>Mycobacteriaceae</taxon>
        <taxon>Mycobacterium</taxon>
    </lineage>
</organism>
<evidence type="ECO:0000313" key="3">
    <source>
        <dbReference type="Proteomes" id="UP000192284"/>
    </source>
</evidence>
<comment type="caution">
    <text evidence="2">The sequence shown here is derived from an EMBL/GenBank/DDBJ whole genome shotgun (WGS) entry which is preliminary data.</text>
</comment>
<feature type="region of interest" description="Disordered" evidence="1">
    <location>
        <begin position="17"/>
        <end position="49"/>
    </location>
</feature>
<proteinExistence type="predicted"/>
<dbReference type="Proteomes" id="UP000192284">
    <property type="component" value="Unassembled WGS sequence"/>
</dbReference>
<keyword evidence="3" id="KW-1185">Reference proteome</keyword>
<accession>A0A1W9ZP51</accession>
<dbReference type="OrthoDB" id="5422561at2"/>
<sequence length="136" mass="14627">MAEATDRVTRVAADLMDSAAAEGRRQSRSAKQQLDHWARVGRAVSSQHSAARQRVEAALAGRLPLRELTVEEGVVFNAEISAAIEESLAHSNYGQALAQRGVTTVALNDAGELVEYQPDGTSTVVTSKRRSARRGK</sequence>
<gene>
    <name evidence="2" type="ORF">BST12_16865</name>
</gene>
<dbReference type="Pfam" id="PF11903">
    <property type="entry name" value="ParD_like"/>
    <property type="match status" value="1"/>
</dbReference>
<evidence type="ECO:0000313" key="2">
    <source>
        <dbReference type="EMBL" id="ORA19617.1"/>
    </source>
</evidence>
<evidence type="ECO:0008006" key="4">
    <source>
        <dbReference type="Google" id="ProtNLM"/>
    </source>
</evidence>
<name>A0A1W9ZP51_MYCAN</name>
<dbReference type="RefSeq" id="WP_083114258.1">
    <property type="nucleotide sequence ID" value="NZ_JACKTS010000040.1"/>
</dbReference>
<dbReference type="AlphaFoldDB" id="A0A1W9ZP51"/>
<dbReference type="EMBL" id="MVHE01000027">
    <property type="protein sequence ID" value="ORA19617.1"/>
    <property type="molecule type" value="Genomic_DNA"/>
</dbReference>
<protein>
    <recommendedName>
        <fullName evidence="4">ParD-like antitoxin of type II toxin-antitoxin system</fullName>
    </recommendedName>
</protein>